<feature type="region of interest" description="Disordered" evidence="3">
    <location>
        <begin position="1"/>
        <end position="49"/>
    </location>
</feature>
<evidence type="ECO:0000313" key="6">
    <source>
        <dbReference type="Proteomes" id="UP001303222"/>
    </source>
</evidence>
<accession>A0AAN6SGA3</accession>
<evidence type="ECO:0000256" key="1">
    <source>
        <dbReference type="ARBA" id="ARBA00004123"/>
    </source>
</evidence>
<gene>
    <name evidence="5" type="ORF">QBC32DRAFT_390085</name>
</gene>
<feature type="compositionally biased region" description="Low complexity" evidence="3">
    <location>
        <begin position="196"/>
        <end position="210"/>
    </location>
</feature>
<comment type="caution">
    <text evidence="5">The sequence shown here is derived from an EMBL/GenBank/DDBJ whole genome shotgun (WGS) entry which is preliminary data.</text>
</comment>
<feature type="compositionally biased region" description="Basic and acidic residues" evidence="3">
    <location>
        <begin position="124"/>
        <end position="145"/>
    </location>
</feature>
<dbReference type="InterPro" id="IPR039845">
    <property type="entry name" value="FAM192A"/>
</dbReference>
<dbReference type="InterPro" id="IPR019331">
    <property type="entry name" value="FAM192A/Fyv6_N"/>
</dbReference>
<protein>
    <submittedName>
        <fullName evidence="5">N-terminal domain of NEFA-interacting nuclear protein NIP30-domain-containing protein</fullName>
    </submittedName>
</protein>
<feature type="compositionally biased region" description="Low complexity" evidence="3">
    <location>
        <begin position="19"/>
        <end position="36"/>
    </location>
</feature>
<evidence type="ECO:0000256" key="3">
    <source>
        <dbReference type="SAM" id="MobiDB-lite"/>
    </source>
</evidence>
<evidence type="ECO:0000256" key="2">
    <source>
        <dbReference type="ARBA" id="ARBA00023242"/>
    </source>
</evidence>
<dbReference type="PANTHER" id="PTHR13495">
    <property type="entry name" value="NEFA-INTERACTING NUCLEAR PROTEIN NIP30"/>
    <property type="match status" value="1"/>
</dbReference>
<evidence type="ECO:0000259" key="4">
    <source>
        <dbReference type="Pfam" id="PF10187"/>
    </source>
</evidence>
<reference evidence="5" key="1">
    <citation type="journal article" date="2023" name="Mol. Phylogenet. Evol.">
        <title>Genome-scale phylogeny and comparative genomics of the fungal order Sordariales.</title>
        <authorList>
            <person name="Hensen N."/>
            <person name="Bonometti L."/>
            <person name="Westerberg I."/>
            <person name="Brannstrom I.O."/>
            <person name="Guillou S."/>
            <person name="Cros-Aarteil S."/>
            <person name="Calhoun S."/>
            <person name="Haridas S."/>
            <person name="Kuo A."/>
            <person name="Mondo S."/>
            <person name="Pangilinan J."/>
            <person name="Riley R."/>
            <person name="LaButti K."/>
            <person name="Andreopoulos B."/>
            <person name="Lipzen A."/>
            <person name="Chen C."/>
            <person name="Yan M."/>
            <person name="Daum C."/>
            <person name="Ng V."/>
            <person name="Clum A."/>
            <person name="Steindorff A."/>
            <person name="Ohm R.A."/>
            <person name="Martin F."/>
            <person name="Silar P."/>
            <person name="Natvig D.O."/>
            <person name="Lalanne C."/>
            <person name="Gautier V."/>
            <person name="Ament-Velasquez S.L."/>
            <person name="Kruys A."/>
            <person name="Hutchinson M.I."/>
            <person name="Powell A.J."/>
            <person name="Barry K."/>
            <person name="Miller A.N."/>
            <person name="Grigoriev I.V."/>
            <person name="Debuchy R."/>
            <person name="Gladieux P."/>
            <person name="Hiltunen Thoren M."/>
            <person name="Johannesson H."/>
        </authorList>
    </citation>
    <scope>NUCLEOTIDE SEQUENCE</scope>
    <source>
        <strain evidence="5">CBS 626.80</strain>
    </source>
</reference>
<dbReference type="Pfam" id="PF10187">
    <property type="entry name" value="FAM192A_Fyv6_N"/>
    <property type="match status" value="1"/>
</dbReference>
<proteinExistence type="predicted"/>
<dbReference type="EMBL" id="MU859123">
    <property type="protein sequence ID" value="KAK3952474.1"/>
    <property type="molecule type" value="Genomic_DNA"/>
</dbReference>
<organism evidence="5 6">
    <name type="scientific">Pseudoneurospora amorphoporcata</name>
    <dbReference type="NCBI Taxonomy" id="241081"/>
    <lineage>
        <taxon>Eukaryota</taxon>
        <taxon>Fungi</taxon>
        <taxon>Dikarya</taxon>
        <taxon>Ascomycota</taxon>
        <taxon>Pezizomycotina</taxon>
        <taxon>Sordariomycetes</taxon>
        <taxon>Sordariomycetidae</taxon>
        <taxon>Sordariales</taxon>
        <taxon>Sordariaceae</taxon>
        <taxon>Pseudoneurospora</taxon>
    </lineage>
</organism>
<feature type="compositionally biased region" description="Basic and acidic residues" evidence="3">
    <location>
        <begin position="177"/>
        <end position="190"/>
    </location>
</feature>
<reference evidence="5" key="2">
    <citation type="submission" date="2023-06" db="EMBL/GenBank/DDBJ databases">
        <authorList>
            <consortium name="Lawrence Berkeley National Laboratory"/>
            <person name="Mondo S.J."/>
            <person name="Hensen N."/>
            <person name="Bonometti L."/>
            <person name="Westerberg I."/>
            <person name="Brannstrom I.O."/>
            <person name="Guillou S."/>
            <person name="Cros-Aarteil S."/>
            <person name="Calhoun S."/>
            <person name="Haridas S."/>
            <person name="Kuo A."/>
            <person name="Pangilinan J."/>
            <person name="Riley R."/>
            <person name="Labutti K."/>
            <person name="Andreopoulos B."/>
            <person name="Lipzen A."/>
            <person name="Chen C."/>
            <person name="Yanf M."/>
            <person name="Daum C."/>
            <person name="Ng V."/>
            <person name="Clum A."/>
            <person name="Steindorff A."/>
            <person name="Ohm R."/>
            <person name="Martin F."/>
            <person name="Silar P."/>
            <person name="Natvig D."/>
            <person name="Lalanne C."/>
            <person name="Gautier V."/>
            <person name="Ament-Velasquez S.L."/>
            <person name="Kruys A."/>
            <person name="Hutchinson M.I."/>
            <person name="Powell A.J."/>
            <person name="Barry K."/>
            <person name="Miller A.N."/>
            <person name="Grigoriev I.V."/>
            <person name="Debuchy R."/>
            <person name="Gladieux P."/>
            <person name="Thoren M.H."/>
            <person name="Johannesson H."/>
        </authorList>
    </citation>
    <scope>NUCLEOTIDE SEQUENCE</scope>
    <source>
        <strain evidence="5">CBS 626.80</strain>
    </source>
</reference>
<dbReference type="AlphaFoldDB" id="A0AAN6SGA3"/>
<comment type="subcellular location">
    <subcellularLocation>
        <location evidence="1">Nucleus</location>
    </subcellularLocation>
</comment>
<keyword evidence="2" id="KW-0539">Nucleus</keyword>
<name>A0AAN6SGA3_9PEZI</name>
<feature type="region of interest" description="Disordered" evidence="3">
    <location>
        <begin position="124"/>
        <end position="225"/>
    </location>
</feature>
<dbReference type="GO" id="GO:0005634">
    <property type="term" value="C:nucleus"/>
    <property type="evidence" value="ECO:0007669"/>
    <property type="project" value="UniProtKB-SubCell"/>
</dbReference>
<keyword evidence="6" id="KW-1185">Reference proteome</keyword>
<dbReference type="PANTHER" id="PTHR13495:SF0">
    <property type="entry name" value="PSME3-INTERACTING PROTEIN"/>
    <property type="match status" value="1"/>
</dbReference>
<evidence type="ECO:0000313" key="5">
    <source>
        <dbReference type="EMBL" id="KAK3952474.1"/>
    </source>
</evidence>
<feature type="domain" description="FAM192A/Fyv6 N-terminal" evidence="4">
    <location>
        <begin position="41"/>
        <end position="144"/>
    </location>
</feature>
<dbReference type="Proteomes" id="UP001303222">
    <property type="component" value="Unassembled WGS sequence"/>
</dbReference>
<sequence length="225" mass="23856">MSSRFVSAGAINPSTGEVTAPEAATTESAPAPAPSTQNPNAPAPSKKSQEWLLVQAELEAKKTGAITAPVGIGPNGQEQKSLYEVLQANKAAKQAAFEEANKIKNQFRALDDDEIEFLQGVAERKRREEKERRKEEEGGLRKFKDAGTGGGRKRRRGAGEGKRLVPGVKRVKSGSGEGEKKEEEGSKETKTVVLEPAKATATAAAPAKKPLGGLVSYASSDEDDD</sequence>